<organism evidence="10">
    <name type="scientific">Desulfofervidus auxilii</name>
    <dbReference type="NCBI Taxonomy" id="1621989"/>
    <lineage>
        <taxon>Bacteria</taxon>
        <taxon>Pseudomonadati</taxon>
        <taxon>Thermodesulfobacteriota</taxon>
        <taxon>Candidatus Desulfofervidia</taxon>
        <taxon>Candidatus Desulfofervidales</taxon>
        <taxon>Candidatus Desulfofervidaceae</taxon>
        <taxon>Candidatus Desulfofervidus</taxon>
    </lineage>
</organism>
<evidence type="ECO:0000313" key="10">
    <source>
        <dbReference type="EMBL" id="HDD44137.1"/>
    </source>
</evidence>
<dbReference type="Gene3D" id="1.20.120.920">
    <property type="entry name" value="CRISPR-associated endonuclease Cas1, C-terminal domain"/>
    <property type="match status" value="1"/>
</dbReference>
<feature type="binding site" evidence="9">
    <location>
        <position position="156"/>
    </location>
    <ligand>
        <name>Mn(2+)</name>
        <dbReference type="ChEBI" id="CHEBI:29035"/>
    </ligand>
</feature>
<name>A0A7C0Y497_DESA2</name>
<feature type="binding site" evidence="9">
    <location>
        <position position="237"/>
    </location>
    <ligand>
        <name>Mn(2+)</name>
        <dbReference type="ChEBI" id="CHEBI:29035"/>
    </ligand>
</feature>
<comment type="subunit">
    <text evidence="9">Homodimer, forms a heterotetramer with a Cas2 homodimer.</text>
</comment>
<dbReference type="Gene3D" id="3.100.10.20">
    <property type="entry name" value="CRISPR-associated endonuclease Cas1, N-terminal domain"/>
    <property type="match status" value="1"/>
</dbReference>
<dbReference type="GO" id="GO:0046872">
    <property type="term" value="F:metal ion binding"/>
    <property type="evidence" value="ECO:0007669"/>
    <property type="project" value="UniProtKB-UniRule"/>
</dbReference>
<comment type="cofactor">
    <cofactor evidence="9">
        <name>Mg(2+)</name>
        <dbReference type="ChEBI" id="CHEBI:18420"/>
    </cofactor>
    <cofactor evidence="9">
        <name>Mn(2+)</name>
        <dbReference type="ChEBI" id="CHEBI:29035"/>
    </cofactor>
</comment>
<dbReference type="AlphaFoldDB" id="A0A7C0Y497"/>
<dbReference type="EC" id="3.1.-.-" evidence="9"/>
<dbReference type="InterPro" id="IPR002729">
    <property type="entry name" value="CRISPR-assoc_Cas1"/>
</dbReference>
<evidence type="ECO:0000256" key="6">
    <source>
        <dbReference type="ARBA" id="ARBA00023118"/>
    </source>
</evidence>
<evidence type="ECO:0000256" key="9">
    <source>
        <dbReference type="HAMAP-Rule" id="MF_01470"/>
    </source>
</evidence>
<evidence type="ECO:0000256" key="8">
    <source>
        <dbReference type="ARBA" id="ARBA00023211"/>
    </source>
</evidence>
<proteinExistence type="inferred from homology"/>
<evidence type="ECO:0000256" key="5">
    <source>
        <dbReference type="ARBA" id="ARBA00022842"/>
    </source>
</evidence>
<evidence type="ECO:0000256" key="3">
    <source>
        <dbReference type="ARBA" id="ARBA00022759"/>
    </source>
</evidence>
<dbReference type="GO" id="GO:0016787">
    <property type="term" value="F:hydrolase activity"/>
    <property type="evidence" value="ECO:0007669"/>
    <property type="project" value="UniProtKB-KW"/>
</dbReference>
<keyword evidence="4 9" id="KW-0378">Hydrolase</keyword>
<sequence>MKRTIYIFSDGELRRKQNTIYFEGEKGRKYIPVENITEIMVFGEITINKRILEFLSQNEIILHFFNHYGYYTGSFYPREHLNSGYMVLKQAEHYLDNEKRLLLARLFVWGAIENIKKVLNYYINRGVELNEIKENIKNLQETIGDCQNVEELMALEGNARDYYYKGFDLILNNPDFVFESRTRRPPLNRLNALISFGNSLLYTVILSEIYKTHLDPRIGFLHTTNFRRFSLNLDIAEIFKPIIVDRLIFTLINKGMIKKTHFEKHLNGIVLNEKGRLLFVEEMDKRLKATIKHQKLRRNVSYRHLIKLELYKLEKHLMDETCYQPFIARW</sequence>
<evidence type="ECO:0000256" key="1">
    <source>
        <dbReference type="ARBA" id="ARBA00022722"/>
    </source>
</evidence>
<dbReference type="PANTHER" id="PTHR43219">
    <property type="entry name" value="CRISPR-ASSOCIATED ENDONUCLEASE CAS1"/>
    <property type="match status" value="1"/>
</dbReference>
<keyword evidence="8 9" id="KW-0464">Manganese</keyword>
<dbReference type="InterPro" id="IPR042206">
    <property type="entry name" value="CRISPR-assoc_Cas1_C"/>
</dbReference>
<dbReference type="InterPro" id="IPR042211">
    <property type="entry name" value="CRISPR-assoc_Cas1_N"/>
</dbReference>
<accession>A0A7C0Y497</accession>
<comment type="caution">
    <text evidence="10">The sequence shown here is derived from an EMBL/GenBank/DDBJ whole genome shotgun (WGS) entry which is preliminary data.</text>
</comment>
<dbReference type="HAMAP" id="MF_01470">
    <property type="entry name" value="Cas1"/>
    <property type="match status" value="1"/>
</dbReference>
<comment type="similarity">
    <text evidence="9">Belongs to the CRISPR-associated endonuclease Cas1 family.</text>
</comment>
<keyword evidence="3 9" id="KW-0255">Endonuclease</keyword>
<keyword evidence="7 9" id="KW-0238">DNA-binding</keyword>
<dbReference type="NCBIfam" id="TIGR03641">
    <property type="entry name" value="cas1_HMARI"/>
    <property type="match status" value="1"/>
</dbReference>
<dbReference type="GO" id="GO:0051607">
    <property type="term" value="P:defense response to virus"/>
    <property type="evidence" value="ECO:0007669"/>
    <property type="project" value="UniProtKB-UniRule"/>
</dbReference>
<feature type="binding site" evidence="9">
    <location>
        <position position="222"/>
    </location>
    <ligand>
        <name>Mn(2+)</name>
        <dbReference type="ChEBI" id="CHEBI:29035"/>
    </ligand>
</feature>
<dbReference type="Proteomes" id="UP000886289">
    <property type="component" value="Unassembled WGS sequence"/>
</dbReference>
<protein>
    <recommendedName>
        <fullName evidence="9">CRISPR-associated endonuclease Cas1</fullName>
        <ecNumber evidence="9">3.1.-.-</ecNumber>
    </recommendedName>
</protein>
<comment type="function">
    <text evidence="9">CRISPR (clustered regularly interspaced short palindromic repeat), is an adaptive immune system that provides protection against mobile genetic elements (viruses, transposable elements and conjugative plasmids). CRISPR clusters contain spacers, sequences complementary to antecedent mobile elements, and target invading nucleic acids. CRISPR clusters are transcribed and processed into CRISPR RNA (crRNA). Acts as a dsDNA endonuclease. Involved in the integration of spacer DNA into the CRISPR cassette.</text>
</comment>
<dbReference type="GO" id="GO:0003677">
    <property type="term" value="F:DNA binding"/>
    <property type="evidence" value="ECO:0007669"/>
    <property type="project" value="UniProtKB-KW"/>
</dbReference>
<evidence type="ECO:0000256" key="2">
    <source>
        <dbReference type="ARBA" id="ARBA00022723"/>
    </source>
</evidence>
<keyword evidence="6 9" id="KW-0051">Antiviral defense</keyword>
<evidence type="ECO:0000256" key="7">
    <source>
        <dbReference type="ARBA" id="ARBA00023125"/>
    </source>
</evidence>
<keyword evidence="1 9" id="KW-0540">Nuclease</keyword>
<dbReference type="PANTHER" id="PTHR43219:SF1">
    <property type="entry name" value="CRISPR-ASSOCIATED ENDONUCLEASE CAS1"/>
    <property type="match status" value="1"/>
</dbReference>
<dbReference type="GO" id="GO:0043571">
    <property type="term" value="P:maintenance of CRISPR repeat elements"/>
    <property type="evidence" value="ECO:0007669"/>
    <property type="project" value="UniProtKB-UniRule"/>
</dbReference>
<dbReference type="Pfam" id="PF01867">
    <property type="entry name" value="Cas_Cas1"/>
    <property type="match status" value="1"/>
</dbReference>
<reference evidence="10" key="1">
    <citation type="journal article" date="2020" name="mSystems">
        <title>Genome- and Community-Level Interaction Insights into Carbon Utilization and Element Cycling Functions of Hydrothermarchaeota in Hydrothermal Sediment.</title>
        <authorList>
            <person name="Zhou Z."/>
            <person name="Liu Y."/>
            <person name="Xu W."/>
            <person name="Pan J."/>
            <person name="Luo Z.H."/>
            <person name="Li M."/>
        </authorList>
    </citation>
    <scope>NUCLEOTIDE SEQUENCE [LARGE SCALE GENOMIC DNA]</scope>
    <source>
        <strain evidence="10">HyVt-233</strain>
    </source>
</reference>
<evidence type="ECO:0000256" key="4">
    <source>
        <dbReference type="ARBA" id="ARBA00022801"/>
    </source>
</evidence>
<keyword evidence="2 9" id="KW-0479">Metal-binding</keyword>
<dbReference type="InterPro" id="IPR019858">
    <property type="entry name" value="CRISPR-assoc_Cas1_HMARI/TNEAP"/>
</dbReference>
<keyword evidence="5 9" id="KW-0460">Magnesium</keyword>
<dbReference type="CDD" id="cd09722">
    <property type="entry name" value="Cas1_I-B"/>
    <property type="match status" value="1"/>
</dbReference>
<dbReference type="NCBIfam" id="TIGR00287">
    <property type="entry name" value="cas1"/>
    <property type="match status" value="1"/>
</dbReference>
<dbReference type="GO" id="GO:0004520">
    <property type="term" value="F:DNA endonuclease activity"/>
    <property type="evidence" value="ECO:0007669"/>
    <property type="project" value="InterPro"/>
</dbReference>
<gene>
    <name evidence="10" type="primary">cas1b</name>
    <name evidence="9" type="synonym">cas1</name>
    <name evidence="10" type="ORF">ENG63_04665</name>
</gene>
<dbReference type="EMBL" id="DRBS01000182">
    <property type="protein sequence ID" value="HDD44137.1"/>
    <property type="molecule type" value="Genomic_DNA"/>
</dbReference>